<dbReference type="EMBL" id="BPLR01000890">
    <property type="protein sequence ID" value="GIY98153.1"/>
    <property type="molecule type" value="Genomic_DNA"/>
</dbReference>
<protein>
    <submittedName>
        <fullName evidence="1">Uncharacterized protein</fullName>
    </submittedName>
</protein>
<accession>A0AAV4XUZ2</accession>
<reference evidence="1 2" key="1">
    <citation type="submission" date="2021-06" db="EMBL/GenBank/DDBJ databases">
        <title>Caerostris extrusa draft genome.</title>
        <authorList>
            <person name="Kono N."/>
            <person name="Arakawa K."/>
        </authorList>
    </citation>
    <scope>NUCLEOTIDE SEQUENCE [LARGE SCALE GENOMIC DNA]</scope>
</reference>
<name>A0AAV4XUZ2_CAEEX</name>
<gene>
    <name evidence="1" type="ORF">CEXT_712691</name>
</gene>
<organism evidence="1 2">
    <name type="scientific">Caerostris extrusa</name>
    <name type="common">Bark spider</name>
    <name type="synonym">Caerostris bankana</name>
    <dbReference type="NCBI Taxonomy" id="172846"/>
    <lineage>
        <taxon>Eukaryota</taxon>
        <taxon>Metazoa</taxon>
        <taxon>Ecdysozoa</taxon>
        <taxon>Arthropoda</taxon>
        <taxon>Chelicerata</taxon>
        <taxon>Arachnida</taxon>
        <taxon>Araneae</taxon>
        <taxon>Araneomorphae</taxon>
        <taxon>Entelegynae</taxon>
        <taxon>Araneoidea</taxon>
        <taxon>Araneidae</taxon>
        <taxon>Caerostris</taxon>
    </lineage>
</organism>
<evidence type="ECO:0000313" key="1">
    <source>
        <dbReference type="EMBL" id="GIY98153.1"/>
    </source>
</evidence>
<evidence type="ECO:0000313" key="2">
    <source>
        <dbReference type="Proteomes" id="UP001054945"/>
    </source>
</evidence>
<dbReference type="Proteomes" id="UP001054945">
    <property type="component" value="Unassembled WGS sequence"/>
</dbReference>
<comment type="caution">
    <text evidence="1">The sequence shown here is derived from an EMBL/GenBank/DDBJ whole genome shotgun (WGS) entry which is preliminary data.</text>
</comment>
<dbReference type="AlphaFoldDB" id="A0AAV4XUZ2"/>
<sequence>MKLILAISVDVCNLFFGWKLEFMNGEGENGKSKLAIVDQTISTTENEIFLRAAQDKLFHEKGRSGRVVPFYTFRTSFVELAPLFINVGQSH</sequence>
<proteinExistence type="predicted"/>
<keyword evidence="2" id="KW-1185">Reference proteome</keyword>